<proteinExistence type="inferred from homology"/>
<accession>A0ABD1QSF6</accession>
<evidence type="ECO:0000256" key="7">
    <source>
        <dbReference type="SAM" id="Phobius"/>
    </source>
</evidence>
<evidence type="ECO:0000256" key="1">
    <source>
        <dbReference type="ARBA" id="ARBA00004141"/>
    </source>
</evidence>
<evidence type="ECO:0000256" key="3">
    <source>
        <dbReference type="ARBA" id="ARBA00022448"/>
    </source>
</evidence>
<dbReference type="PANTHER" id="PTHR31645">
    <property type="entry name" value="OLIGOPEPTIDE TRANSPORTER YGL114W-RELATED"/>
    <property type="match status" value="1"/>
</dbReference>
<dbReference type="InterPro" id="IPR004813">
    <property type="entry name" value="OPT"/>
</dbReference>
<comment type="caution">
    <text evidence="8">The sequence shown here is derived from an EMBL/GenBank/DDBJ whole genome shotgun (WGS) entry which is preliminary data.</text>
</comment>
<dbReference type="Pfam" id="PF03169">
    <property type="entry name" value="OPT"/>
    <property type="match status" value="1"/>
</dbReference>
<dbReference type="Proteomes" id="UP001604277">
    <property type="component" value="Unassembled WGS sequence"/>
</dbReference>
<gene>
    <name evidence="8" type="ORF">Fot_48149</name>
</gene>
<keyword evidence="6 7" id="KW-0472">Membrane</keyword>
<dbReference type="AlphaFoldDB" id="A0ABD1QSF6"/>
<comment type="subcellular location">
    <subcellularLocation>
        <location evidence="1">Membrane</location>
        <topology evidence="1">Multi-pass membrane protein</topology>
    </subcellularLocation>
</comment>
<protein>
    <submittedName>
        <fullName evidence="8">Metal-nicotianamine transporter YSL5</fullName>
    </submittedName>
</protein>
<evidence type="ECO:0000313" key="8">
    <source>
        <dbReference type="EMBL" id="KAL2479135.1"/>
    </source>
</evidence>
<evidence type="ECO:0000256" key="5">
    <source>
        <dbReference type="ARBA" id="ARBA00022989"/>
    </source>
</evidence>
<evidence type="ECO:0000256" key="6">
    <source>
        <dbReference type="ARBA" id="ARBA00023136"/>
    </source>
</evidence>
<organism evidence="8 9">
    <name type="scientific">Forsythia ovata</name>
    <dbReference type="NCBI Taxonomy" id="205694"/>
    <lineage>
        <taxon>Eukaryota</taxon>
        <taxon>Viridiplantae</taxon>
        <taxon>Streptophyta</taxon>
        <taxon>Embryophyta</taxon>
        <taxon>Tracheophyta</taxon>
        <taxon>Spermatophyta</taxon>
        <taxon>Magnoliopsida</taxon>
        <taxon>eudicotyledons</taxon>
        <taxon>Gunneridae</taxon>
        <taxon>Pentapetalae</taxon>
        <taxon>asterids</taxon>
        <taxon>lamiids</taxon>
        <taxon>Lamiales</taxon>
        <taxon>Oleaceae</taxon>
        <taxon>Forsythieae</taxon>
        <taxon>Forsythia</taxon>
    </lineage>
</organism>
<dbReference type="EMBL" id="JBFOLJ010000014">
    <property type="protein sequence ID" value="KAL2479135.1"/>
    <property type="molecule type" value="Genomic_DNA"/>
</dbReference>
<keyword evidence="5 7" id="KW-1133">Transmembrane helix</keyword>
<name>A0ABD1QSF6_9LAMI</name>
<keyword evidence="3" id="KW-0813">Transport</keyword>
<evidence type="ECO:0000313" key="9">
    <source>
        <dbReference type="Proteomes" id="UP001604277"/>
    </source>
</evidence>
<keyword evidence="4 7" id="KW-0812">Transmembrane</keyword>
<evidence type="ECO:0000256" key="4">
    <source>
        <dbReference type="ARBA" id="ARBA00022692"/>
    </source>
</evidence>
<feature type="transmembrane region" description="Helical" evidence="7">
    <location>
        <begin position="6"/>
        <end position="30"/>
    </location>
</feature>
<comment type="similarity">
    <text evidence="2">Belongs to the YSL (TC 2.A.67.2) family.</text>
</comment>
<dbReference type="InterPro" id="IPR045035">
    <property type="entry name" value="YSL-like"/>
</dbReference>
<dbReference type="PANTHER" id="PTHR31645:SF76">
    <property type="entry name" value="METAL-NICOTIANAMINE TRANSPORTER YSL8-RELATED"/>
    <property type="match status" value="1"/>
</dbReference>
<dbReference type="GO" id="GO:0016020">
    <property type="term" value="C:membrane"/>
    <property type="evidence" value="ECO:0007669"/>
    <property type="project" value="UniProtKB-SubCell"/>
</dbReference>
<keyword evidence="9" id="KW-1185">Reference proteome</keyword>
<sequence length="107" mass="12028">MNRKFYFGFSATYVGVGMICPHIVNLSVLIEGILSWGIMLPLIETRKGNWCSADLDPDSMQGLKGYKVFIAISLILGDGLYNFTKVLSQTSETTGKREVEYIERKLE</sequence>
<evidence type="ECO:0000256" key="2">
    <source>
        <dbReference type="ARBA" id="ARBA00010276"/>
    </source>
</evidence>
<reference evidence="9" key="1">
    <citation type="submission" date="2024-07" db="EMBL/GenBank/DDBJ databases">
        <title>Two chromosome-level genome assemblies of Korean endemic species Abeliophyllum distichum and Forsythia ovata (Oleaceae).</title>
        <authorList>
            <person name="Jang H."/>
        </authorList>
    </citation>
    <scope>NUCLEOTIDE SEQUENCE [LARGE SCALE GENOMIC DNA]</scope>
</reference>